<proteinExistence type="predicted"/>
<dbReference type="Proteomes" id="UP000009168">
    <property type="component" value="Unassembled WGS sequence"/>
</dbReference>
<organism evidence="1 2">
    <name type="scientific">Tetrahymena thermophila (strain SB210)</name>
    <dbReference type="NCBI Taxonomy" id="312017"/>
    <lineage>
        <taxon>Eukaryota</taxon>
        <taxon>Sar</taxon>
        <taxon>Alveolata</taxon>
        <taxon>Ciliophora</taxon>
        <taxon>Intramacronucleata</taxon>
        <taxon>Oligohymenophorea</taxon>
        <taxon>Hymenostomatida</taxon>
        <taxon>Tetrahymenina</taxon>
        <taxon>Tetrahymenidae</taxon>
        <taxon>Tetrahymena</taxon>
    </lineage>
</organism>
<dbReference type="InParanoid" id="I7MKI7"/>
<dbReference type="RefSeq" id="XP_001019590.2">
    <property type="nucleotide sequence ID" value="XM_001019590.2"/>
</dbReference>
<reference evidence="2" key="1">
    <citation type="journal article" date="2006" name="PLoS Biol.">
        <title>Macronuclear genome sequence of the ciliate Tetrahymena thermophila, a model eukaryote.</title>
        <authorList>
            <person name="Eisen J.A."/>
            <person name="Coyne R.S."/>
            <person name="Wu M."/>
            <person name="Wu D."/>
            <person name="Thiagarajan M."/>
            <person name="Wortman J.R."/>
            <person name="Badger J.H."/>
            <person name="Ren Q."/>
            <person name="Amedeo P."/>
            <person name="Jones K.M."/>
            <person name="Tallon L.J."/>
            <person name="Delcher A.L."/>
            <person name="Salzberg S.L."/>
            <person name="Silva J.C."/>
            <person name="Haas B.J."/>
            <person name="Majoros W.H."/>
            <person name="Farzad M."/>
            <person name="Carlton J.M."/>
            <person name="Smith R.K. Jr."/>
            <person name="Garg J."/>
            <person name="Pearlman R.E."/>
            <person name="Karrer K.M."/>
            <person name="Sun L."/>
            <person name="Manning G."/>
            <person name="Elde N.C."/>
            <person name="Turkewitz A.P."/>
            <person name="Asai D.J."/>
            <person name="Wilkes D.E."/>
            <person name="Wang Y."/>
            <person name="Cai H."/>
            <person name="Collins K."/>
            <person name="Stewart B.A."/>
            <person name="Lee S.R."/>
            <person name="Wilamowska K."/>
            <person name="Weinberg Z."/>
            <person name="Ruzzo W.L."/>
            <person name="Wloga D."/>
            <person name="Gaertig J."/>
            <person name="Frankel J."/>
            <person name="Tsao C.-C."/>
            <person name="Gorovsky M.A."/>
            <person name="Keeling P.J."/>
            <person name="Waller R.F."/>
            <person name="Patron N.J."/>
            <person name="Cherry J.M."/>
            <person name="Stover N.A."/>
            <person name="Krieger C.J."/>
            <person name="del Toro C."/>
            <person name="Ryder H.F."/>
            <person name="Williamson S.C."/>
            <person name="Barbeau R.A."/>
            <person name="Hamilton E.P."/>
            <person name="Orias E."/>
        </authorList>
    </citation>
    <scope>NUCLEOTIDE SEQUENCE [LARGE SCALE GENOMIC DNA]</scope>
    <source>
        <strain evidence="2">SB210</strain>
    </source>
</reference>
<dbReference type="GeneID" id="7835778"/>
<evidence type="ECO:0000313" key="2">
    <source>
        <dbReference type="Proteomes" id="UP000009168"/>
    </source>
</evidence>
<dbReference type="SUPFAM" id="SSF50630">
    <property type="entry name" value="Acid proteases"/>
    <property type="match status" value="1"/>
</dbReference>
<accession>I7MKI7</accession>
<dbReference type="KEGG" id="tet:TTHERM_00131130"/>
<evidence type="ECO:0000313" key="1">
    <source>
        <dbReference type="EMBL" id="EAR99345.2"/>
    </source>
</evidence>
<keyword evidence="2" id="KW-1185">Reference proteome</keyword>
<dbReference type="Gene3D" id="2.40.70.10">
    <property type="entry name" value="Acid Proteases"/>
    <property type="match status" value="1"/>
</dbReference>
<gene>
    <name evidence="1" type="ORF">TTHERM_00131130</name>
</gene>
<name>I7MKI7_TETTS</name>
<dbReference type="EMBL" id="GG662639">
    <property type="protein sequence ID" value="EAR99345.2"/>
    <property type="molecule type" value="Genomic_DNA"/>
</dbReference>
<dbReference type="AlphaFoldDB" id="I7MKI7"/>
<protein>
    <submittedName>
        <fullName evidence="1">Uncharacterized protein</fullName>
    </submittedName>
</protein>
<sequence length="294" mass="33890">MDEQNQSENCGSFQTGSTALGIPIFISLFYMSNVQSYIHFQVPDKKQYLDFGKKELCFGYNSFDFANSVIRDLYDFGQIDQPVTFLTLNKVLQNQNTDEIIGQIDIGQPNMLSIRDGEQLAILKSVINKNFYFAVASNQKIQFLGSPVKLSTENVSFKFNSPYYAISSETYFYIVKQLKENKIDYLIEKRQIRNKEVQDSQMISVSDITKLSDIQVELIKEEDNTTFTVIIKPSQYTRKLDVNKYELLFDTYLGVIDFSLGNTIFETYYIGFNQANGKVLIAERSIQNIHQQHV</sequence>
<dbReference type="InterPro" id="IPR021109">
    <property type="entry name" value="Peptidase_aspartic_dom_sf"/>
</dbReference>